<feature type="compositionally biased region" description="Basic and acidic residues" evidence="1">
    <location>
        <begin position="1537"/>
        <end position="1547"/>
    </location>
</feature>
<feature type="compositionally biased region" description="Basic and acidic residues" evidence="1">
    <location>
        <begin position="1364"/>
        <end position="1386"/>
    </location>
</feature>
<evidence type="ECO:0000256" key="1">
    <source>
        <dbReference type="SAM" id="MobiDB-lite"/>
    </source>
</evidence>
<sequence length="3096" mass="334938">MGGGPGDPNPGQRIWLLGHGMSPHWGGRSPSCRHVLEFSPVNERVVSLRLRAVDRCLTVVSAYGPNGSVEYPTFLETLRGVLEGAPTGDSIVLLGDFNAHVGNDSDTWRGVIGRNGPPDLNSSGVLLLDFCASHSLSITNTMFKHKGVHQYTWYQDTLGWRSMIDLVIVSSDLRPHVLDTRVKRGAELSTDHHLVVSWIRLRRGMPDRLGRPKRIVRVCWERLADPSVRGVFNSHLRESFNQIPREVGDIESEWTMFSTSIVDAAIRSCGRKVSGAGRGGNPRTQWWTLEVRDAVKLKKESYRAWLARGTPEAAEAYRQAKRTTAVVVSEAKTRVWEEFGEAMEKDYWTASGKFWQTVRRLRRGKQLSANTVYGGDGELLVSTGDIVGWCKEYFEDLLNPTDTPSVEEPEAGDSELDSFITQAEVTEVVQQLLGGKAPGVDEIRPEYLKSLDVVGLSWLTRLCNIAWRSGTVPLDWATGVVVPLFKKGDRRVCSNYRGITLLSLPGKVYSRVLERRVRPLVEPRIQEEQCGFRPSRGTLDQLYTLHRVLEGSWEFAQPVHMCFVDLEKAFDRVPRGILWEVLWEYGVRGPLLRAVRSLYNRSRSLVRIASCKSDLFPVHVGLRQGCPLSPVLFIVFMDRISRRSQGLEGVRFGDHRISSLIFADDVVLLASSSLDLQHALGRFAAECEAAGMRVSTSKSKAMVLDWKKVACTLQVGGEVLPQVEEFKYLGVLFTSEGGMDREIDRRIGAAAAVMRSMYRSVVVKKELSRKAKLSIHQSIYAPTLTYGHELWVMTERVRSRIQAAEMSFLRRVAGRSLRDRVRSSVTREELGVEPLLLHIERGQLRWLGHLFRMPPGRLPGEVFRACPTGKRPRGRPRSGETMSFGWPGNALGSLRKSWRKWLGRGRSFLIKSVCVCVAQGECVLTVQLSEEECVEDEEDVEFYLLFSGSTQRHLTTTLRLGHVTLQAVCPAHDRDETVRVTLCQARPGGSVDPVAEERFQFVQDLALDMAHFLISAAAHRDGLEGALLLTDSHIPVQECERLDETLMLALKHLPLPPGWSVLGPDTNTHTPADFSPHETLLHFAAHRGLRRVALFLLQQPGGRDALQLFNKHGHTPARVAQSRGHTQLHHLLSELEKSPHLETKAPRRHYPAGRAFLHHPRLNTFSLTVETEADGDPQDLQRDVEELRRYALSHRDSTAVSRKQRQSFPLILSRDFVGELQTSAVTPSEDTSLHKPPVCEHQEVDIKAAEENHKHAQWPNGSIRSEECEAPVSSGASDSENRTVEVRLEGEGVCVGKLENCAAVSTASCGEQQQQEEVDSELSIIREAPRSPRSDAVSESKTHNKVQSGNRQEGTMGQTQGLLPEKEEKNKERGDLPEEREGERNSGQETRSLSGNMRQSDGQKDEETHSRFYLNLDINASENGKEVQETGNGSERIHESTSSTTPASQDISKDLDSQSFRPNMAPGPIHNVRLEPAPDVKQLLDAASGHQMDINPETALDCSEQVRADSVKDPPPCDDVTIALEQPDRLELDVSLTHEESGGEARVDQTSLPETEESFSAGSENDIQSLISPETSEETSQILTKSQYGGEDSQSAQSLLLFWDQISTVPSRSLVSDSNPEETGSVLEFKLEKEPLAFQTPPESPCEFFSIDGFIGTSGSIEATCSASLELGSTTGSQETIEEGVKVETELLEMCESFKKSPVTVLCGSFSKLTIRGSPLDPQFESTASVIIEKIATSAHAGDSETSTTLSSEMEETKEEDMKIELEKVETSARSETSQMVSNMPAEPSCDFGSEENLRGTAANTYTVGLETQNDQPPESKDVQKECMKMPTQLGENPEILSLPYESLSVSTSVSKNITDQHSEVITFEEDNSKTSEDTQIEITSSTETCVETSLGPNLEVSNFEENILEQPEIRTFEESISETSLDFHHDLITSSEETVVETSLDPLSEVNISEESVQDQQFNVMISEGSIIGTSLSPNHDFTSPVEMTGEGLLGPLLEVTSSEESIQVQQLEKSTNDPHDPEHKVTAFEESFNESFESHHDPLTPSEETIRGTSCDALPEVNRSEEIVLHQLEVMTPEENVRETSLGPNHDLTVSSEETTGPCPEVNTVEENVLDLQPQATTCEKNENGTFQDPKGDGKPLEVTASESSIQRPHHEVTLAETAFDQQPEITAFEQSIRETPDHTQLEKTTCEEDLRTSLEPLPEVLSSKKDECFPEAPVQHETAVLGPLVSCSDSGLALENISTSGSLKISDQPVDLDSGTGLDTDSGSAVEVDSGLIRDLPPMDSVSVNKNVTLDEEKSHMEEECGEEPKKEEIAAHIWISPFHHVPRRFIHILLNGIVSQNIRKEQGQTETRSDRDTGSVRDAGSDTGSDRDTGSVRDAGSDTGSVRDAGSDTGSVRDARSDTGSVRDAGSGTGSVRDAGSDTGSVRDTGSDTGSDRDTGSVRDAGSDTGSVRDAGSDTGSVRDAGSDTGSVRDAGSDTGSVRDAGSDTGVKTRETQGQGRDRGGVQNTGGRSETQGQTRGRSETQGQTRGRSETQGQTRGRSETQGQALGRAQTLGQAQTLGRAQIQGEDVHSEDMRTHREQSQESFPGAFLDRPSFHVPDPSLSALCVSIVSYLHHRSWEMVVPRNLNVSTAATVLSMMVVVTAPDSQLLNLLSVCRLVSVMDETNDCSVICKFQELDSGVVCGICALIGYSGVVGGICAIIGYRDVVGGICALICYSGVVGGICAIIGYSGVVGGICALIGYSGVVGGICALIGYSGVVGGICALIGYSGVVGGVCALIGYSGVVDGICALIGYSGVVGGICAIIGYSGVVGGVCARIGYSGVVGSCALIGYSGVVDGICALIGYSGVVGGICALIGYSGVVDGICALIGYSGVVGGICAIIGYSGVVGGICALIGYSGVVDGICALIGYSGVVGGICAIIGYSGVVDGICALIGYSGVVGGICAIIGYSGVVDGICALIGYSGVVGGICAIIGYSGVVGGICALIGYSGVVGGICALIGYSGVVGGICALIGYSGIIHREEEEDVLYSLHSEDLKPECSKENAETGKYTPHVAVCRSVSASSLPGSESVSDGDSLLGPDTTDDVVFKQ</sequence>
<dbReference type="InterPro" id="IPR000477">
    <property type="entry name" value="RT_dom"/>
</dbReference>
<feature type="compositionally biased region" description="Polar residues" evidence="1">
    <location>
        <begin position="1548"/>
        <end position="1565"/>
    </location>
</feature>
<dbReference type="InterPro" id="IPR043502">
    <property type="entry name" value="DNA/RNA_pol_sf"/>
</dbReference>
<feature type="region of interest" description="Disordered" evidence="1">
    <location>
        <begin position="1570"/>
        <end position="1589"/>
    </location>
</feature>
<feature type="transmembrane region" description="Helical" evidence="2">
    <location>
        <begin position="2685"/>
        <end position="2708"/>
    </location>
</feature>
<feature type="transmembrane region" description="Helical" evidence="2">
    <location>
        <begin position="2760"/>
        <end position="2788"/>
    </location>
</feature>
<dbReference type="SUPFAM" id="SSF56672">
    <property type="entry name" value="DNA/RNA polymerases"/>
    <property type="match status" value="1"/>
</dbReference>
<keyword evidence="2" id="KW-0812">Transmembrane</keyword>
<feature type="compositionally biased region" description="Polar residues" evidence="1">
    <location>
        <begin position="2513"/>
        <end position="2552"/>
    </location>
</feature>
<dbReference type="PROSITE" id="PS50878">
    <property type="entry name" value="RT_POL"/>
    <property type="match status" value="1"/>
</dbReference>
<evidence type="ECO:0000313" key="4">
    <source>
        <dbReference type="EMBL" id="KAK3535685.1"/>
    </source>
</evidence>
<feature type="transmembrane region" description="Helical" evidence="2">
    <location>
        <begin position="2720"/>
        <end position="2748"/>
    </location>
</feature>
<protein>
    <recommendedName>
        <fullName evidence="3">Reverse transcriptase domain-containing protein</fullName>
    </recommendedName>
</protein>
<feature type="compositionally biased region" description="Polar residues" evidence="1">
    <location>
        <begin position="1345"/>
        <end position="1361"/>
    </location>
</feature>
<organism evidence="4 5">
    <name type="scientific">Hemibagrus guttatus</name>
    <dbReference type="NCBI Taxonomy" id="175788"/>
    <lineage>
        <taxon>Eukaryota</taxon>
        <taxon>Metazoa</taxon>
        <taxon>Chordata</taxon>
        <taxon>Craniata</taxon>
        <taxon>Vertebrata</taxon>
        <taxon>Euteleostomi</taxon>
        <taxon>Actinopterygii</taxon>
        <taxon>Neopterygii</taxon>
        <taxon>Teleostei</taxon>
        <taxon>Ostariophysi</taxon>
        <taxon>Siluriformes</taxon>
        <taxon>Bagridae</taxon>
        <taxon>Hemibagrus</taxon>
    </lineage>
</organism>
<feature type="transmembrane region" description="Helical" evidence="2">
    <location>
        <begin position="2875"/>
        <end position="2904"/>
    </location>
</feature>
<dbReference type="CDD" id="cd01650">
    <property type="entry name" value="RT_nLTR_like"/>
    <property type="match status" value="1"/>
</dbReference>
<feature type="compositionally biased region" description="Polar residues" evidence="1">
    <location>
        <begin position="3068"/>
        <end position="3079"/>
    </location>
</feature>
<feature type="transmembrane region" description="Helical" evidence="2">
    <location>
        <begin position="2966"/>
        <end position="2986"/>
    </location>
</feature>
<dbReference type="GO" id="GO:0003824">
    <property type="term" value="F:catalytic activity"/>
    <property type="evidence" value="ECO:0007669"/>
    <property type="project" value="InterPro"/>
</dbReference>
<feature type="region of interest" description="Disordered" evidence="1">
    <location>
        <begin position="2348"/>
        <end position="2596"/>
    </location>
</feature>
<gene>
    <name evidence="4" type="ORF">QTP70_020587</name>
</gene>
<feature type="compositionally biased region" description="Basic and acidic residues" evidence="1">
    <location>
        <begin position="2574"/>
        <end position="2588"/>
    </location>
</feature>
<feature type="region of interest" description="Disordered" evidence="1">
    <location>
        <begin position="2082"/>
        <end position="2105"/>
    </location>
</feature>
<proteinExistence type="predicted"/>
<dbReference type="InterPro" id="IPR036691">
    <property type="entry name" value="Endo/exonu/phosph_ase_sf"/>
</dbReference>
<accession>A0AAE0QXM9</accession>
<feature type="transmembrane region" description="Helical" evidence="2">
    <location>
        <begin position="2939"/>
        <end position="2959"/>
    </location>
</feature>
<feature type="region of interest" description="Disordered" evidence="1">
    <location>
        <begin position="1739"/>
        <end position="1761"/>
    </location>
</feature>
<feature type="transmembrane region" description="Helical" evidence="2">
    <location>
        <begin position="2911"/>
        <end position="2933"/>
    </location>
</feature>
<feature type="region of interest" description="Disordered" evidence="1">
    <location>
        <begin position="3068"/>
        <end position="3096"/>
    </location>
</feature>
<feature type="compositionally biased region" description="Basic and acidic residues" evidence="1">
    <location>
        <begin position="1327"/>
        <end position="1342"/>
    </location>
</feature>
<feature type="domain" description="Reverse transcriptase" evidence="3">
    <location>
        <begin position="465"/>
        <end position="733"/>
    </location>
</feature>
<keyword evidence="5" id="KW-1185">Reference proteome</keyword>
<feature type="transmembrane region" description="Helical" evidence="2">
    <location>
        <begin position="2992"/>
        <end position="3021"/>
    </location>
</feature>
<feature type="region of interest" description="Disordered" evidence="1">
    <location>
        <begin position="1253"/>
        <end position="1284"/>
    </location>
</feature>
<evidence type="ECO:0000259" key="3">
    <source>
        <dbReference type="PROSITE" id="PS50878"/>
    </source>
</evidence>
<comment type="caution">
    <text evidence="4">The sequence shown here is derived from an EMBL/GenBank/DDBJ whole genome shotgun (WGS) entry which is preliminary data.</text>
</comment>
<feature type="compositionally biased region" description="Polar residues" evidence="1">
    <location>
        <begin position="1440"/>
        <end position="1450"/>
    </location>
</feature>
<feature type="compositionally biased region" description="Polar residues" evidence="1">
    <location>
        <begin position="1387"/>
        <end position="1400"/>
    </location>
</feature>
<feature type="region of interest" description="Disordered" evidence="1">
    <location>
        <begin position="1537"/>
        <end position="1565"/>
    </location>
</feature>
<feature type="region of interest" description="Disordered" evidence="1">
    <location>
        <begin position="1306"/>
        <end position="1473"/>
    </location>
</feature>
<dbReference type="Pfam" id="PF14529">
    <property type="entry name" value="Exo_endo_phos_2"/>
    <property type="match status" value="1"/>
</dbReference>
<keyword evidence="2" id="KW-0472">Membrane</keyword>
<name>A0AAE0QXM9_9TELE</name>
<reference evidence="4" key="1">
    <citation type="submission" date="2023-06" db="EMBL/GenBank/DDBJ databases">
        <title>Male Hemibagrus guttatus genome.</title>
        <authorList>
            <person name="Bian C."/>
        </authorList>
    </citation>
    <scope>NUCLEOTIDE SEQUENCE</scope>
    <source>
        <strain evidence="4">Male_cb2023</strain>
        <tissue evidence="4">Muscle</tissue>
    </source>
</reference>
<feature type="transmembrane region" description="Helical" evidence="2">
    <location>
        <begin position="2795"/>
        <end position="2817"/>
    </location>
</feature>
<feature type="compositionally biased region" description="Basic and acidic residues" evidence="1">
    <location>
        <begin position="2348"/>
        <end position="2363"/>
    </location>
</feature>
<dbReference type="SUPFAM" id="SSF56219">
    <property type="entry name" value="DNase I-like"/>
    <property type="match status" value="1"/>
</dbReference>
<dbReference type="Pfam" id="PF00078">
    <property type="entry name" value="RVT_1"/>
    <property type="match status" value="1"/>
</dbReference>
<evidence type="ECO:0000256" key="2">
    <source>
        <dbReference type="SAM" id="Phobius"/>
    </source>
</evidence>
<dbReference type="Gene3D" id="3.60.10.10">
    <property type="entry name" value="Endonuclease/exonuclease/phosphatase"/>
    <property type="match status" value="1"/>
</dbReference>
<feature type="transmembrane region" description="Helical" evidence="2">
    <location>
        <begin position="2849"/>
        <end position="2869"/>
    </location>
</feature>
<dbReference type="InterPro" id="IPR005135">
    <property type="entry name" value="Endo/exonuclease/phosphatase"/>
</dbReference>
<dbReference type="PANTHER" id="PTHR47027:SF30">
    <property type="entry name" value="THAP-TYPE DOMAIN-CONTAINING PROTEIN"/>
    <property type="match status" value="1"/>
</dbReference>
<dbReference type="EMBL" id="JAUCMX010000009">
    <property type="protein sequence ID" value="KAK3535685.1"/>
    <property type="molecule type" value="Genomic_DNA"/>
</dbReference>
<dbReference type="Proteomes" id="UP001274896">
    <property type="component" value="Unassembled WGS sequence"/>
</dbReference>
<dbReference type="PANTHER" id="PTHR47027">
    <property type="entry name" value="REVERSE TRANSCRIPTASE DOMAIN-CONTAINING PROTEIN"/>
    <property type="match status" value="1"/>
</dbReference>
<evidence type="ECO:0000313" key="5">
    <source>
        <dbReference type="Proteomes" id="UP001274896"/>
    </source>
</evidence>
<feature type="compositionally biased region" description="Basic and acidic residues" evidence="1">
    <location>
        <begin position="1401"/>
        <end position="1410"/>
    </location>
</feature>
<feature type="region of interest" description="Disordered" evidence="1">
    <location>
        <begin position="2126"/>
        <end position="2154"/>
    </location>
</feature>
<feature type="non-terminal residue" evidence="4">
    <location>
        <position position="3096"/>
    </location>
</feature>
<feature type="compositionally biased region" description="Basic and acidic residues" evidence="1">
    <location>
        <begin position="2495"/>
        <end position="2508"/>
    </location>
</feature>
<keyword evidence="2" id="KW-1133">Transmembrane helix</keyword>